<name>A0A2H0TXU7_9BACT</name>
<accession>A0A2H0TXU7</accession>
<sequence length="116" mass="13697">MLLELLWDIIYFPIWWYTDGARKVLVSCVNMIKDVNAMMSPGLWLKNMFVPMFGQYDLQGRLVSILMRFFNVIFRTIGLLIWVILVVALFFVWILLPMAVLYFLTDSIISLLQIKK</sequence>
<proteinExistence type="predicted"/>
<protein>
    <submittedName>
        <fullName evidence="2">Uncharacterized protein</fullName>
    </submittedName>
</protein>
<dbReference type="EMBL" id="PFBU01000074">
    <property type="protein sequence ID" value="PIR78031.1"/>
    <property type="molecule type" value="Genomic_DNA"/>
</dbReference>
<dbReference type="Proteomes" id="UP000230852">
    <property type="component" value="Unassembled WGS sequence"/>
</dbReference>
<gene>
    <name evidence="2" type="ORF">COU28_03870</name>
</gene>
<evidence type="ECO:0000313" key="3">
    <source>
        <dbReference type="Proteomes" id="UP000230852"/>
    </source>
</evidence>
<evidence type="ECO:0000313" key="2">
    <source>
        <dbReference type="EMBL" id="PIR78031.1"/>
    </source>
</evidence>
<organism evidence="2 3">
    <name type="scientific">Candidatus Magasanikbacteria bacterium CG10_big_fil_rev_8_21_14_0_10_36_16</name>
    <dbReference type="NCBI Taxonomy" id="1974645"/>
    <lineage>
        <taxon>Bacteria</taxon>
        <taxon>Candidatus Magasanikiibacteriota</taxon>
    </lineage>
</organism>
<keyword evidence="1" id="KW-1133">Transmembrane helix</keyword>
<keyword evidence="1" id="KW-0472">Membrane</keyword>
<reference evidence="3" key="1">
    <citation type="submission" date="2017-09" db="EMBL/GenBank/DDBJ databases">
        <title>Depth-based differentiation of microbial function through sediment-hosted aquifers and enrichment of novel symbionts in the deep terrestrial subsurface.</title>
        <authorList>
            <person name="Probst A.J."/>
            <person name="Ladd B."/>
            <person name="Jarett J.K."/>
            <person name="Geller-Mcgrath D.E."/>
            <person name="Sieber C.M.K."/>
            <person name="Emerson J.B."/>
            <person name="Anantharaman K."/>
            <person name="Thomas B.C."/>
            <person name="Malmstrom R."/>
            <person name="Stieglmeier M."/>
            <person name="Klingl A."/>
            <person name="Woyke T."/>
            <person name="Ryan C.M."/>
            <person name="Banfield J.F."/>
        </authorList>
    </citation>
    <scope>NUCLEOTIDE SEQUENCE [LARGE SCALE GENOMIC DNA]</scope>
</reference>
<comment type="caution">
    <text evidence="2">The sequence shown here is derived from an EMBL/GenBank/DDBJ whole genome shotgun (WGS) entry which is preliminary data.</text>
</comment>
<feature type="transmembrane region" description="Helical" evidence="1">
    <location>
        <begin position="77"/>
        <end position="104"/>
    </location>
</feature>
<evidence type="ECO:0000256" key="1">
    <source>
        <dbReference type="SAM" id="Phobius"/>
    </source>
</evidence>
<keyword evidence="1" id="KW-0812">Transmembrane</keyword>
<dbReference type="AlphaFoldDB" id="A0A2H0TXU7"/>